<evidence type="ECO:0000256" key="4">
    <source>
        <dbReference type="ARBA" id="ARBA00007983"/>
    </source>
</evidence>
<evidence type="ECO:0000256" key="2">
    <source>
        <dbReference type="ARBA" id="ARBA00001936"/>
    </source>
</evidence>
<comment type="similarity">
    <text evidence="4 14">Belongs to the copper/topaquinone oxidase family.</text>
</comment>
<evidence type="ECO:0000256" key="11">
    <source>
        <dbReference type="ARBA" id="ARBA00048032"/>
    </source>
</evidence>
<evidence type="ECO:0000256" key="10">
    <source>
        <dbReference type="ARBA" id="ARBA00023211"/>
    </source>
</evidence>
<evidence type="ECO:0000256" key="3">
    <source>
        <dbReference type="ARBA" id="ARBA00001947"/>
    </source>
</evidence>
<feature type="region of interest" description="Disordered" evidence="15">
    <location>
        <begin position="270"/>
        <end position="291"/>
    </location>
</feature>
<comment type="PTM">
    <text evidence="13 14">Topaquinone (TPQ) is generated by copper-dependent autoxidation of a specific tyrosyl residue.</text>
</comment>
<keyword evidence="7 12" id="KW-0801">TPQ</keyword>
<evidence type="ECO:0000256" key="7">
    <source>
        <dbReference type="ARBA" id="ARBA00022772"/>
    </source>
</evidence>
<sequence length="787" mass="88170">MSPVPIAIPTSVQEVVQNDIIHKPIKPTTIVTTNQDVITNGSHTLMRPNNTSHPLDSLTREETRDFASGIYHLTSVISAISLAVRRYVVEHTTVKAIKFITCSTANPPKRDVLAFLGIPLATGEQPETLKNPIIRKADIDFIDLVTGDAYDAILVLNDGEWVMETLTKLPEGTQPQISVDELFAAENTVRKDPRVQKLAAEQGLKPENIYADGWSIGWDSRFPTKKRLQQALLFARFHEHDNLYAYPLDFIPVLDSNSLEVIHIDFPPHRTAKDEDGNPTLTADTTAPPSLTEDALQASGRGRIPYPNRPFEYLPEYREKQPGFKPSTREPLKPLQIVQPDGVSFKMNGQEIEWQNWKMHIAFNHREGIALSTITYNENGQLRPMIYRLSLVEMVVPYASPEHPHPRKFAFDVGEYGIGTQANDLTLGCDCLGKIHYLAYLTDPINKPGSFIGQDGTPFYIKRAICIHEEDNGLLWKHTDFRTGRAYSVRSRRLVISMICTVANYDGTIEFEVKLTGILNVYPLAEGETSTPFSTTVAPRVSAQYHQHLFSLRIDPMFDGLHNSVVESDVIAVSAPTESKENWAGNAFTTTSQTLRLAKEGGREYDFSKDRRWSIVNPNMKEHYASGRHPGYVLGYRGFATTLLAQPGSWVMKRAGFSTKSLWVVKDVENDVGGRMWPSGKYVPQTRSTPDDSVERWAEGDESIENEDIVLFATLGVNHITRPEDWPVMPVEHVRLTMRPINFFEQNPAIDVPGTQDVASILAFEEPSNTEEIHGTNGTNGTTSCCN</sequence>
<reference evidence="18" key="1">
    <citation type="submission" date="2021-10" db="EMBL/GenBank/DDBJ databases">
        <title>De novo Genome Assembly of Clathrus columnatus (Basidiomycota, Fungi) Using Illumina and Nanopore Sequence Data.</title>
        <authorList>
            <person name="Ogiso-Tanaka E."/>
            <person name="Itagaki H."/>
            <person name="Hosoya T."/>
            <person name="Hosaka K."/>
        </authorList>
    </citation>
    <scope>NUCLEOTIDE SEQUENCE</scope>
    <source>
        <strain evidence="18">MO-923</strain>
    </source>
</reference>
<keyword evidence="9 14" id="KW-0186">Copper</keyword>
<dbReference type="Pfam" id="PF02728">
    <property type="entry name" value="Cu_amine_oxidN3"/>
    <property type="match status" value="1"/>
</dbReference>
<keyword evidence="8 14" id="KW-0560">Oxidoreductase</keyword>
<comment type="catalytic activity">
    <reaction evidence="11">
        <text>a primary methyl amine + O2 + H2O = an aldehyde + H2O2 + NH4(+)</text>
        <dbReference type="Rhea" id="RHEA:16153"/>
        <dbReference type="ChEBI" id="CHEBI:15377"/>
        <dbReference type="ChEBI" id="CHEBI:15379"/>
        <dbReference type="ChEBI" id="CHEBI:16240"/>
        <dbReference type="ChEBI" id="CHEBI:17478"/>
        <dbReference type="ChEBI" id="CHEBI:28938"/>
        <dbReference type="ChEBI" id="CHEBI:228804"/>
        <dbReference type="EC" id="1.4.3.21"/>
    </reaction>
</comment>
<comment type="cofactor">
    <cofactor evidence="3">
        <name>Zn(2+)</name>
        <dbReference type="ChEBI" id="CHEBI:29105"/>
    </cofactor>
</comment>
<dbReference type="PANTHER" id="PTHR10638:SF86">
    <property type="entry name" value="COPPER AMINE OXIDASE 1-RELATED"/>
    <property type="match status" value="1"/>
</dbReference>
<dbReference type="PANTHER" id="PTHR10638">
    <property type="entry name" value="COPPER AMINE OXIDASE"/>
    <property type="match status" value="1"/>
</dbReference>
<dbReference type="Gene3D" id="2.70.98.20">
    <property type="entry name" value="Copper amine oxidase, catalytic domain"/>
    <property type="match status" value="1"/>
</dbReference>
<dbReference type="Gene3D" id="3.10.450.40">
    <property type="match status" value="2"/>
</dbReference>
<dbReference type="SUPFAM" id="SSF49998">
    <property type="entry name" value="Amine oxidase catalytic domain"/>
    <property type="match status" value="1"/>
</dbReference>
<dbReference type="InterPro" id="IPR049947">
    <property type="entry name" value="Cu_Am_Ox_Cu-bd"/>
</dbReference>
<evidence type="ECO:0000313" key="18">
    <source>
        <dbReference type="EMBL" id="GJJ14192.1"/>
    </source>
</evidence>
<comment type="cofactor">
    <cofactor evidence="2">
        <name>Mn(2+)</name>
        <dbReference type="ChEBI" id="CHEBI:29035"/>
    </cofactor>
</comment>
<dbReference type="InterPro" id="IPR000269">
    <property type="entry name" value="Cu_amine_oxidase"/>
</dbReference>
<gene>
    <name evidence="18" type="ORF">Clacol_008454</name>
</gene>
<evidence type="ECO:0000259" key="17">
    <source>
        <dbReference type="Pfam" id="PF02728"/>
    </source>
</evidence>
<evidence type="ECO:0000313" key="19">
    <source>
        <dbReference type="Proteomes" id="UP001050691"/>
    </source>
</evidence>
<dbReference type="Pfam" id="PF01179">
    <property type="entry name" value="Cu_amine_oxid"/>
    <property type="match status" value="1"/>
</dbReference>
<evidence type="ECO:0000259" key="16">
    <source>
        <dbReference type="Pfam" id="PF01179"/>
    </source>
</evidence>
<feature type="active site" description="Proton acceptor" evidence="12">
    <location>
        <position position="412"/>
    </location>
</feature>
<comment type="cofactor">
    <cofactor evidence="1">
        <name>Cu cation</name>
        <dbReference type="ChEBI" id="CHEBI:23378"/>
    </cofactor>
</comment>
<dbReference type="GO" id="GO:0009308">
    <property type="term" value="P:amine metabolic process"/>
    <property type="evidence" value="ECO:0007669"/>
    <property type="project" value="UniProtKB-UniRule"/>
</dbReference>
<proteinExistence type="inferred from homology"/>
<dbReference type="AlphaFoldDB" id="A0AAV5AHS0"/>
<evidence type="ECO:0000256" key="9">
    <source>
        <dbReference type="ARBA" id="ARBA00023008"/>
    </source>
</evidence>
<protein>
    <recommendedName>
        <fullName evidence="14">Amine oxidase</fullName>
        <ecNumber evidence="14">1.4.3.-</ecNumber>
    </recommendedName>
</protein>
<evidence type="ECO:0000256" key="13">
    <source>
        <dbReference type="PIRSR" id="PIRSR600269-51"/>
    </source>
</evidence>
<dbReference type="GO" id="GO:0008131">
    <property type="term" value="F:primary methylamine oxidase activity"/>
    <property type="evidence" value="ECO:0007669"/>
    <property type="project" value="UniProtKB-EC"/>
</dbReference>
<feature type="compositionally biased region" description="Polar residues" evidence="15">
    <location>
        <begin position="279"/>
        <end position="289"/>
    </location>
</feature>
<evidence type="ECO:0000256" key="12">
    <source>
        <dbReference type="PIRSR" id="PIRSR600269-50"/>
    </source>
</evidence>
<dbReference type="GO" id="GO:0048038">
    <property type="term" value="F:quinone binding"/>
    <property type="evidence" value="ECO:0007669"/>
    <property type="project" value="InterPro"/>
</dbReference>
<evidence type="ECO:0000256" key="1">
    <source>
        <dbReference type="ARBA" id="ARBA00001935"/>
    </source>
</evidence>
<evidence type="ECO:0000256" key="6">
    <source>
        <dbReference type="ARBA" id="ARBA00022723"/>
    </source>
</evidence>
<feature type="domain" description="Copper amine oxidase catalytic" evidence="16">
    <location>
        <begin position="335"/>
        <end position="750"/>
    </location>
</feature>
<dbReference type="InterPro" id="IPR015798">
    <property type="entry name" value="Cu_amine_oxidase_C"/>
</dbReference>
<keyword evidence="10" id="KW-0464">Manganese</keyword>
<evidence type="ECO:0000256" key="14">
    <source>
        <dbReference type="RuleBase" id="RU000672"/>
    </source>
</evidence>
<comment type="cofactor">
    <cofactor evidence="14">
        <name>Cu cation</name>
        <dbReference type="ChEBI" id="CHEBI:23378"/>
    </cofactor>
    <text evidence="14">Contains 1 topaquinone per subunit.</text>
</comment>
<comment type="subunit">
    <text evidence="5">Homodimer.</text>
</comment>
<name>A0AAV5AHS0_9AGAM</name>
<dbReference type="EC" id="1.4.3.-" evidence="14"/>
<dbReference type="PROSITE" id="PS01165">
    <property type="entry name" value="COPPER_AMINE_OXID_2"/>
    <property type="match status" value="1"/>
</dbReference>
<organism evidence="18 19">
    <name type="scientific">Clathrus columnatus</name>
    <dbReference type="NCBI Taxonomy" id="1419009"/>
    <lineage>
        <taxon>Eukaryota</taxon>
        <taxon>Fungi</taxon>
        <taxon>Dikarya</taxon>
        <taxon>Basidiomycota</taxon>
        <taxon>Agaricomycotina</taxon>
        <taxon>Agaricomycetes</taxon>
        <taxon>Phallomycetidae</taxon>
        <taxon>Phallales</taxon>
        <taxon>Clathraceae</taxon>
        <taxon>Clathrus</taxon>
    </lineage>
</organism>
<dbReference type="EMBL" id="BPWL01000009">
    <property type="protein sequence ID" value="GJJ14192.1"/>
    <property type="molecule type" value="Genomic_DNA"/>
</dbReference>
<comment type="caution">
    <text evidence="18">The sequence shown here is derived from an EMBL/GenBank/DDBJ whole genome shotgun (WGS) entry which is preliminary data.</text>
</comment>
<dbReference type="InterPro" id="IPR036460">
    <property type="entry name" value="Cu_amine_oxidase_C_sf"/>
</dbReference>
<keyword evidence="6 14" id="KW-0479">Metal-binding</keyword>
<dbReference type="InterPro" id="IPR016182">
    <property type="entry name" value="Cu_amine_oxidase_N-reg"/>
</dbReference>
<keyword evidence="19" id="KW-1185">Reference proteome</keyword>
<dbReference type="InterPro" id="IPR015802">
    <property type="entry name" value="Cu_amine_oxidase_N3"/>
</dbReference>
<dbReference type="SUPFAM" id="SSF54416">
    <property type="entry name" value="Amine oxidase N-terminal region"/>
    <property type="match status" value="1"/>
</dbReference>
<feature type="modified residue" description="2',4',5'-topaquinone" evidence="13">
    <location>
        <position position="505"/>
    </location>
</feature>
<feature type="domain" description="Copper amine oxidase N3-terminal" evidence="17">
    <location>
        <begin position="175"/>
        <end position="268"/>
    </location>
</feature>
<feature type="active site" description="Schiff-base intermediate with substrate; via topaquinone" evidence="12">
    <location>
        <position position="505"/>
    </location>
</feature>
<evidence type="ECO:0000256" key="15">
    <source>
        <dbReference type="SAM" id="MobiDB-lite"/>
    </source>
</evidence>
<evidence type="ECO:0000256" key="8">
    <source>
        <dbReference type="ARBA" id="ARBA00023002"/>
    </source>
</evidence>
<dbReference type="Proteomes" id="UP001050691">
    <property type="component" value="Unassembled WGS sequence"/>
</dbReference>
<evidence type="ECO:0000256" key="5">
    <source>
        <dbReference type="ARBA" id="ARBA00011738"/>
    </source>
</evidence>
<dbReference type="GO" id="GO:0005507">
    <property type="term" value="F:copper ion binding"/>
    <property type="evidence" value="ECO:0007669"/>
    <property type="project" value="InterPro"/>
</dbReference>
<accession>A0AAV5AHS0</accession>